<dbReference type="GO" id="GO:0000122">
    <property type="term" value="P:negative regulation of transcription by RNA polymerase II"/>
    <property type="evidence" value="ECO:0007669"/>
    <property type="project" value="TreeGrafter"/>
</dbReference>
<dbReference type="InterPro" id="IPR013860">
    <property type="entry name" value="AreA_GATA"/>
</dbReference>
<feature type="region of interest" description="Disordered" evidence="1">
    <location>
        <begin position="63"/>
        <end position="109"/>
    </location>
</feature>
<feature type="compositionally biased region" description="Low complexity" evidence="1">
    <location>
        <begin position="253"/>
        <end position="285"/>
    </location>
</feature>
<dbReference type="GO" id="GO:0005737">
    <property type="term" value="C:cytoplasm"/>
    <property type="evidence" value="ECO:0007669"/>
    <property type="project" value="TreeGrafter"/>
</dbReference>
<feature type="region of interest" description="Disordered" evidence="1">
    <location>
        <begin position="416"/>
        <end position="452"/>
    </location>
</feature>
<dbReference type="GO" id="GO:0031930">
    <property type="term" value="P:mitochondria-nucleus signaling pathway"/>
    <property type="evidence" value="ECO:0007669"/>
    <property type="project" value="TreeGrafter"/>
</dbReference>
<keyword evidence="5" id="KW-1185">Reference proteome</keyword>
<dbReference type="EMBL" id="JAQHRD010000010">
    <property type="protein sequence ID" value="KAJ6437695.1"/>
    <property type="molecule type" value="Genomic_DNA"/>
</dbReference>
<dbReference type="GO" id="GO:0006808">
    <property type="term" value="P:regulation of nitrogen utilization"/>
    <property type="evidence" value="ECO:0007669"/>
    <property type="project" value="TreeGrafter"/>
</dbReference>
<dbReference type="Proteomes" id="UP001163105">
    <property type="component" value="Unassembled WGS sequence"/>
</dbReference>
<organism evidence="4 5">
    <name type="scientific">Purpureocillium lavendulum</name>
    <dbReference type="NCBI Taxonomy" id="1247861"/>
    <lineage>
        <taxon>Eukaryota</taxon>
        <taxon>Fungi</taxon>
        <taxon>Dikarya</taxon>
        <taxon>Ascomycota</taxon>
        <taxon>Pezizomycotina</taxon>
        <taxon>Sordariomycetes</taxon>
        <taxon>Hypocreomycetidae</taxon>
        <taxon>Hypocreales</taxon>
        <taxon>Ophiocordycipitaceae</taxon>
        <taxon>Purpureocillium</taxon>
    </lineage>
</organism>
<feature type="compositionally biased region" description="Low complexity" evidence="1">
    <location>
        <begin position="429"/>
        <end position="444"/>
    </location>
</feature>
<dbReference type="InterPro" id="IPR021711">
    <property type="entry name" value="DUF3295"/>
</dbReference>
<accession>A0AB34FEL1</accession>
<name>A0AB34FEL1_9HYPO</name>
<evidence type="ECO:0000259" key="2">
    <source>
        <dbReference type="Pfam" id="PF08550"/>
    </source>
</evidence>
<dbReference type="Pfam" id="PF11702">
    <property type="entry name" value="DUF3295"/>
    <property type="match status" value="1"/>
</dbReference>
<protein>
    <submittedName>
        <fullName evidence="4">Myb family transcription factor</fullName>
    </submittedName>
</protein>
<proteinExistence type="predicted"/>
<evidence type="ECO:0000259" key="3">
    <source>
        <dbReference type="Pfam" id="PF11702"/>
    </source>
</evidence>
<feature type="region of interest" description="Disordered" evidence="1">
    <location>
        <begin position="190"/>
        <end position="394"/>
    </location>
</feature>
<sequence length="574" mass="62586">MPYRLDTHVLTVDANVIHKVDTANPANLYSMWTVFSRCADSVEQGRRLENLSWRLWQREQLLENENESKTPETAAATTTTTTATSAQTLPQNVPVETRLPDVPQLSGSVDSLEDEAVEFTSVSVPLDIRPRIRRLDSSTSSRSKRERHISSDDFEKMVVSIVKDKAPLSAPTQQAPAPAPMATRKELPIPAPAFERSGSTTTESQSPSKDSDRQSDDSHPSPRPRPTNVVRGGFTSVPVTAFPQSTHDAIPEPSSSPAAKPVQPKKQPAKFALGGSCSSSEQGQSVDNLKAPLPVKKSMFTLGGSSGEESSLKSAIASPRPAGFAKKQASFSNHVTMRTIDQSDPAIDSDTEAEYVDESAIDDDDDSSDWEDSVEDSGKSSVVDENLFKRVPSKVNLTSRPSLISIMMAQNDRAKALGNHASQSTSAIPRSRTGPSGPSLGGSPNDSDEAPLMMKGMRHHPLKPISEIPRSSAQPIAAAPNHVHAQAALSPRTTRRNMLATELTESLRRHLLWERQQKSSTANAVLKRRHTSHDVANLKQYPEKACMKDTEDDATSWNQYFSKEALNGYHSKGW</sequence>
<evidence type="ECO:0000256" key="1">
    <source>
        <dbReference type="SAM" id="MobiDB-lite"/>
    </source>
</evidence>
<feature type="domain" description="DUF3295" evidence="3">
    <location>
        <begin position="101"/>
        <end position="574"/>
    </location>
</feature>
<evidence type="ECO:0000313" key="5">
    <source>
        <dbReference type="Proteomes" id="UP001163105"/>
    </source>
</evidence>
<feature type="compositionally biased region" description="Polar residues" evidence="1">
    <location>
        <begin position="329"/>
        <end position="342"/>
    </location>
</feature>
<gene>
    <name evidence="4" type="ORF">O9K51_09523</name>
</gene>
<feature type="compositionally biased region" description="Low complexity" evidence="1">
    <location>
        <begin position="73"/>
        <end position="88"/>
    </location>
</feature>
<evidence type="ECO:0000313" key="4">
    <source>
        <dbReference type="EMBL" id="KAJ6437695.1"/>
    </source>
</evidence>
<reference evidence="4" key="1">
    <citation type="submission" date="2023-01" db="EMBL/GenBank/DDBJ databases">
        <title>The growth and conidiation of Purpureocillium lavendulum are regulated by nitrogen source and histone H3K14 acetylation.</title>
        <authorList>
            <person name="Tang P."/>
            <person name="Han J."/>
            <person name="Zhang C."/>
            <person name="Tang P."/>
            <person name="Qi F."/>
            <person name="Zhang K."/>
            <person name="Liang L."/>
        </authorList>
    </citation>
    <scope>NUCLEOTIDE SEQUENCE</scope>
    <source>
        <strain evidence="4">YMF1.00683</strain>
    </source>
</reference>
<dbReference type="InterPro" id="IPR053043">
    <property type="entry name" value="Ras-cAMP_regulatory"/>
</dbReference>
<dbReference type="AlphaFoldDB" id="A0AB34FEL1"/>
<feature type="compositionally biased region" description="Basic and acidic residues" evidence="1">
    <location>
        <begin position="209"/>
        <end position="220"/>
    </location>
</feature>
<comment type="caution">
    <text evidence="4">The sequence shown here is derived from an EMBL/GenBank/DDBJ whole genome shotgun (WGS) entry which is preliminary data.</text>
</comment>
<dbReference type="PANTHER" id="PTHR28014:SF1">
    <property type="entry name" value="NEGATIVE REGULATOR OF RAS-CAMP PATHWAY"/>
    <property type="match status" value="1"/>
</dbReference>
<feature type="compositionally biased region" description="Polar residues" evidence="1">
    <location>
        <begin position="197"/>
        <end position="208"/>
    </location>
</feature>
<feature type="compositionally biased region" description="Acidic residues" evidence="1">
    <location>
        <begin position="347"/>
        <end position="375"/>
    </location>
</feature>
<dbReference type="PANTHER" id="PTHR28014">
    <property type="entry name" value="NEGATIVE REGULATOR OF RAS-CAMP PATHWAY"/>
    <property type="match status" value="1"/>
</dbReference>
<dbReference type="Pfam" id="PF08550">
    <property type="entry name" value="GATA_AreA"/>
    <property type="match status" value="1"/>
</dbReference>
<feature type="domain" description="Nitrogen regulatory protein areA GATA-like" evidence="2">
    <location>
        <begin position="31"/>
        <end position="58"/>
    </location>
</feature>